<evidence type="ECO:0000256" key="4">
    <source>
        <dbReference type="SAM" id="SignalP"/>
    </source>
</evidence>
<gene>
    <name evidence="5" type="ORF">GYA93_16255</name>
</gene>
<comment type="similarity">
    <text evidence="1">Belongs to the bacterial solute-binding protein 1 family.</text>
</comment>
<protein>
    <submittedName>
        <fullName evidence="5">Extracellular solute-binding protein</fullName>
    </submittedName>
</protein>
<keyword evidence="3 4" id="KW-0732">Signal</keyword>
<sequence>MKRKALVAAAALAVAIPVVSACGSGYEEGVLHLYPPADGADSIAAQADKCSAESNGEYRIVTTSLPKGADDQRLQLARRLAGNDHSLDLMGMDVVWTAEFADAGWLVPVPEDLAAEVTRSTLGGPLDTALWRTPSDDRQHLYAIPIWTNTQLLWYRKDVVRDLGQRAPASTWDAMLADAAKSGATGGPTWIMVQGRQYEGLMVWFNSVLASAGGQVVDPEDPNKVTLDDTPEHRAATVKALTVMKQIATAPGHDPSLTNSDEGAARLGMESGKAIYEVNWPFVFSGIRENGAAGSVPFLTDLGQYKDFLSGLDNPPTVEQLRQLAPINAKIREKFDFAAYPGVSPTMQARSTIGGLNIAVASTSKQRDLAFRAAACITSQTAQKYYAINAGTPPVNRELYDDQEFKATYPMSDLIRQQLEAGHAVSRPKSPDYQAISTLVQAKLSPVGAWDPEVLVDQLADAVRKAINGEGLIP</sequence>
<evidence type="ECO:0000256" key="1">
    <source>
        <dbReference type="ARBA" id="ARBA00008520"/>
    </source>
</evidence>
<dbReference type="EMBL" id="JAADZU010000057">
    <property type="protein sequence ID" value="NDK91123.1"/>
    <property type="molecule type" value="Genomic_DNA"/>
</dbReference>
<dbReference type="AlphaFoldDB" id="A0A7K3LS69"/>
<organism evidence="5 6">
    <name type="scientific">Gordonia desulfuricans</name>
    <dbReference type="NCBI Taxonomy" id="89051"/>
    <lineage>
        <taxon>Bacteria</taxon>
        <taxon>Bacillati</taxon>
        <taxon>Actinomycetota</taxon>
        <taxon>Actinomycetes</taxon>
        <taxon>Mycobacteriales</taxon>
        <taxon>Gordoniaceae</taxon>
        <taxon>Gordonia</taxon>
    </lineage>
</organism>
<dbReference type="Pfam" id="PF01547">
    <property type="entry name" value="SBP_bac_1"/>
    <property type="match status" value="1"/>
</dbReference>
<evidence type="ECO:0000256" key="2">
    <source>
        <dbReference type="ARBA" id="ARBA00022448"/>
    </source>
</evidence>
<dbReference type="Proteomes" id="UP000466307">
    <property type="component" value="Unassembled WGS sequence"/>
</dbReference>
<dbReference type="PROSITE" id="PS51257">
    <property type="entry name" value="PROKAR_LIPOPROTEIN"/>
    <property type="match status" value="1"/>
</dbReference>
<dbReference type="SUPFAM" id="SSF53850">
    <property type="entry name" value="Periplasmic binding protein-like II"/>
    <property type="match status" value="1"/>
</dbReference>
<keyword evidence="6" id="KW-1185">Reference proteome</keyword>
<name>A0A7K3LS69_9ACTN</name>
<dbReference type="Gene3D" id="3.40.190.10">
    <property type="entry name" value="Periplasmic binding protein-like II"/>
    <property type="match status" value="4"/>
</dbReference>
<feature type="chain" id="PRO_5038678547" evidence="4">
    <location>
        <begin position="21"/>
        <end position="474"/>
    </location>
</feature>
<evidence type="ECO:0000313" key="5">
    <source>
        <dbReference type="EMBL" id="NDK91123.1"/>
    </source>
</evidence>
<evidence type="ECO:0000256" key="3">
    <source>
        <dbReference type="ARBA" id="ARBA00022729"/>
    </source>
</evidence>
<dbReference type="PANTHER" id="PTHR43649">
    <property type="entry name" value="ARABINOSE-BINDING PROTEIN-RELATED"/>
    <property type="match status" value="1"/>
</dbReference>
<keyword evidence="2" id="KW-0813">Transport</keyword>
<dbReference type="PANTHER" id="PTHR43649:SF34">
    <property type="entry name" value="ABC TRANSPORTER PERIPLASMIC-BINDING PROTEIN YCJN-RELATED"/>
    <property type="match status" value="1"/>
</dbReference>
<evidence type="ECO:0000313" key="6">
    <source>
        <dbReference type="Proteomes" id="UP000466307"/>
    </source>
</evidence>
<comment type="caution">
    <text evidence="5">The sequence shown here is derived from an EMBL/GenBank/DDBJ whole genome shotgun (WGS) entry which is preliminary data.</text>
</comment>
<proteinExistence type="inferred from homology"/>
<dbReference type="InterPro" id="IPR006059">
    <property type="entry name" value="SBP"/>
</dbReference>
<reference evidence="5 6" key="1">
    <citation type="submission" date="2020-01" db="EMBL/GenBank/DDBJ databases">
        <title>Investigation of new actinobacteria for the biodesulphurisation of diesel fuel.</title>
        <authorList>
            <person name="Athi Narayanan S.M."/>
        </authorList>
    </citation>
    <scope>NUCLEOTIDE SEQUENCE [LARGE SCALE GENOMIC DNA]</scope>
    <source>
        <strain evidence="5 6">213E</strain>
    </source>
</reference>
<dbReference type="InterPro" id="IPR050490">
    <property type="entry name" value="Bact_solute-bd_prot1"/>
</dbReference>
<feature type="signal peptide" evidence="4">
    <location>
        <begin position="1"/>
        <end position="20"/>
    </location>
</feature>
<accession>A0A7K3LS69</accession>